<protein>
    <submittedName>
        <fullName evidence="1">Uncharacterized protein</fullName>
    </submittedName>
</protein>
<evidence type="ECO:0000313" key="2">
    <source>
        <dbReference type="Proteomes" id="UP001732700"/>
    </source>
</evidence>
<dbReference type="Proteomes" id="UP001732700">
    <property type="component" value="Chromosome 4A"/>
</dbReference>
<accession>A0ACD5WJF4</accession>
<evidence type="ECO:0000313" key="1">
    <source>
        <dbReference type="EnsemblPlants" id="AVESA.00010b.r2.4AG0627640.1.CDS"/>
    </source>
</evidence>
<reference evidence="1" key="1">
    <citation type="submission" date="2021-05" db="EMBL/GenBank/DDBJ databases">
        <authorList>
            <person name="Scholz U."/>
            <person name="Mascher M."/>
            <person name="Fiebig A."/>
        </authorList>
    </citation>
    <scope>NUCLEOTIDE SEQUENCE [LARGE SCALE GENOMIC DNA]</scope>
</reference>
<organism evidence="1 2">
    <name type="scientific">Avena sativa</name>
    <name type="common">Oat</name>
    <dbReference type="NCBI Taxonomy" id="4498"/>
    <lineage>
        <taxon>Eukaryota</taxon>
        <taxon>Viridiplantae</taxon>
        <taxon>Streptophyta</taxon>
        <taxon>Embryophyta</taxon>
        <taxon>Tracheophyta</taxon>
        <taxon>Spermatophyta</taxon>
        <taxon>Magnoliopsida</taxon>
        <taxon>Liliopsida</taxon>
        <taxon>Poales</taxon>
        <taxon>Poaceae</taxon>
        <taxon>BOP clade</taxon>
        <taxon>Pooideae</taxon>
        <taxon>Poodae</taxon>
        <taxon>Poeae</taxon>
        <taxon>Poeae Chloroplast Group 1 (Aveneae type)</taxon>
        <taxon>Aveninae</taxon>
        <taxon>Avena</taxon>
    </lineage>
</organism>
<name>A0ACD5WJF4_AVESA</name>
<sequence>MCSESEQSATSNLPYLIIHPWHKALFPPLLSPHAPMAATAVTLPTSSPSPFPVGTTSARRSLQLRSPPLRRAIRVAASAATEAPPKPAGPSPIILVDPAEAQKVHRLKTVYDTKVVPIITEEFGYTNVHQVPKLEKIVVNCGLGVDAGNNKGLEAALKDLASITGQYPVKTKAKNSVASFKIREGNTIGIAVTLRGRVMFNFLDRLINLGLPRTSDFLGVNPNSFDGSGNYTIGMRDQGVFPEIPYEVGGKKNGMDVTIVTTASTDNEAFRLLTLLGMPFAAHMKGDEFKKKRLKKHHFMSKGRGRK</sequence>
<proteinExistence type="predicted"/>
<keyword evidence="2" id="KW-1185">Reference proteome</keyword>
<reference evidence="1" key="2">
    <citation type="submission" date="2025-09" db="UniProtKB">
        <authorList>
            <consortium name="EnsemblPlants"/>
        </authorList>
    </citation>
    <scope>IDENTIFICATION</scope>
</reference>
<dbReference type="EnsemblPlants" id="AVESA.00010b.r2.4AG0627640.1">
    <property type="protein sequence ID" value="AVESA.00010b.r2.4AG0627640.1.CDS"/>
    <property type="gene ID" value="AVESA.00010b.r2.4AG0627640"/>
</dbReference>